<dbReference type="Pfam" id="PF13489">
    <property type="entry name" value="Methyltransf_23"/>
    <property type="match status" value="1"/>
</dbReference>
<reference evidence="1 2" key="1">
    <citation type="journal article" date="2018" name="BMC Genomics">
        <title>Genomic evidence for intraspecific hybridization in a clonal and extremely halotolerant yeast.</title>
        <authorList>
            <person name="Gostincar C."/>
            <person name="Stajich J.E."/>
            <person name="Zupancic J."/>
            <person name="Zalar P."/>
            <person name="Gunde-Cimerman N."/>
        </authorList>
    </citation>
    <scope>NUCLEOTIDE SEQUENCE [LARGE SCALE GENOMIC DNA]</scope>
    <source>
        <strain evidence="1 2">EXF-2682</strain>
    </source>
</reference>
<proteinExistence type="predicted"/>
<dbReference type="Proteomes" id="UP000269276">
    <property type="component" value="Unassembled WGS sequence"/>
</dbReference>
<name>A0A3M7CAG5_HORWE</name>
<dbReference type="CDD" id="cd02440">
    <property type="entry name" value="AdoMet_MTases"/>
    <property type="match status" value="1"/>
</dbReference>
<gene>
    <name evidence="1" type="ORF">D0863_15238</name>
</gene>
<evidence type="ECO:0000313" key="2">
    <source>
        <dbReference type="Proteomes" id="UP000269276"/>
    </source>
</evidence>
<protein>
    <recommendedName>
        <fullName evidence="3">Methyltransferase domain-containing protein</fullName>
    </recommendedName>
</protein>
<dbReference type="SUPFAM" id="SSF53335">
    <property type="entry name" value="S-adenosyl-L-methionine-dependent methyltransferases"/>
    <property type="match status" value="1"/>
</dbReference>
<dbReference type="PANTHER" id="PTHR43591">
    <property type="entry name" value="METHYLTRANSFERASE"/>
    <property type="match status" value="1"/>
</dbReference>
<sequence length="399" mass="45828">MTRSRHSQPFAHFDQRFVLGFDRQDEPSHWVSNRSSRINIGGIPLPENALDPTPQASHLFDDLYLPATSIDILTMEADEQNDHDSTFGGSRASLASSSTSLESAITNYQYEHGRRYHGYQAGKYHFPNDEQELNRMDIEHHNQRLQMNGALHMCPLEDPEEILELGTGSGIWAMDMADLYPRAQIIGTDLSPVQPSWVPPNCKFEVDDFELDWTYGSNRFDMIFERFLIGSISDHTRLYKEAFAALKPGGWLEAVEMEAHTFSDDDTLPKDSALVKWGHLIHEAFAKMGRPFPKVEEYKRYMEDAGFVNVEFQIMKRPNNDWPRDPRWKEIGKFCCLNYLEGLEGFTIAPFTRVLGWKKEEVDVFLAQVRKEMVSRKIHGWMKGFVLTAQKPLYPAAAA</sequence>
<dbReference type="EMBL" id="QWIP01001144">
    <property type="protein sequence ID" value="RMY49068.1"/>
    <property type="molecule type" value="Genomic_DNA"/>
</dbReference>
<accession>A0A3M7CAG5</accession>
<comment type="caution">
    <text evidence="1">The sequence shown here is derived from an EMBL/GenBank/DDBJ whole genome shotgun (WGS) entry which is preliminary data.</text>
</comment>
<dbReference type="GO" id="GO:0008168">
    <property type="term" value="F:methyltransferase activity"/>
    <property type="evidence" value="ECO:0007669"/>
    <property type="project" value="TreeGrafter"/>
</dbReference>
<organism evidence="1 2">
    <name type="scientific">Hortaea werneckii</name>
    <name type="common">Black yeast</name>
    <name type="synonym">Cladosporium werneckii</name>
    <dbReference type="NCBI Taxonomy" id="91943"/>
    <lineage>
        <taxon>Eukaryota</taxon>
        <taxon>Fungi</taxon>
        <taxon>Dikarya</taxon>
        <taxon>Ascomycota</taxon>
        <taxon>Pezizomycotina</taxon>
        <taxon>Dothideomycetes</taxon>
        <taxon>Dothideomycetidae</taxon>
        <taxon>Mycosphaerellales</taxon>
        <taxon>Teratosphaeriaceae</taxon>
        <taxon>Hortaea</taxon>
    </lineage>
</organism>
<dbReference type="AlphaFoldDB" id="A0A3M7CAG5"/>
<dbReference type="VEuPathDB" id="FungiDB:BTJ68_11603"/>
<evidence type="ECO:0000313" key="1">
    <source>
        <dbReference type="EMBL" id="RMY49068.1"/>
    </source>
</evidence>
<dbReference type="InterPro" id="IPR029063">
    <property type="entry name" value="SAM-dependent_MTases_sf"/>
</dbReference>
<dbReference type="OrthoDB" id="2013972at2759"/>
<evidence type="ECO:0008006" key="3">
    <source>
        <dbReference type="Google" id="ProtNLM"/>
    </source>
</evidence>
<dbReference type="Gene3D" id="3.40.50.150">
    <property type="entry name" value="Vaccinia Virus protein VP39"/>
    <property type="match status" value="1"/>
</dbReference>
<dbReference type="PANTHER" id="PTHR43591:SF24">
    <property type="entry name" value="2-METHOXY-6-POLYPRENYL-1,4-BENZOQUINOL METHYLASE, MITOCHONDRIAL"/>
    <property type="match status" value="1"/>
</dbReference>